<reference evidence="2 3" key="1">
    <citation type="submission" date="2015-02" db="EMBL/GenBank/DDBJ databases">
        <authorList>
            <person name="Chooi Y.-H."/>
        </authorList>
    </citation>
    <scope>NUCLEOTIDE SEQUENCE [LARGE SCALE GENOMIC DNA]</scope>
    <source>
        <strain evidence="2">E3</strain>
    </source>
</reference>
<protein>
    <submittedName>
        <fullName evidence="2">Uncharacterized protein</fullName>
    </submittedName>
</protein>
<dbReference type="EMBL" id="CDSF01000035">
    <property type="protein sequence ID" value="CEO95836.1"/>
    <property type="molecule type" value="Genomic_DNA"/>
</dbReference>
<keyword evidence="1" id="KW-0812">Transmembrane</keyword>
<accession>A0A0G4IKQ4</accession>
<keyword evidence="1" id="KW-1133">Transmembrane helix</keyword>
<evidence type="ECO:0000313" key="2">
    <source>
        <dbReference type="EMBL" id="CEO95836.1"/>
    </source>
</evidence>
<keyword evidence="1" id="KW-0472">Membrane</keyword>
<evidence type="ECO:0000256" key="1">
    <source>
        <dbReference type="SAM" id="Phobius"/>
    </source>
</evidence>
<dbReference type="Proteomes" id="UP000039324">
    <property type="component" value="Unassembled WGS sequence"/>
</dbReference>
<proteinExistence type="predicted"/>
<sequence>MAFMERVVNGAHKVIVSGLMVTTVVLSVFVTGGVVDIVQRRMERSRQAADAEPDVTATPPQ</sequence>
<feature type="transmembrane region" description="Helical" evidence="1">
    <location>
        <begin position="14"/>
        <end position="38"/>
    </location>
</feature>
<dbReference type="AlphaFoldDB" id="A0A0G4IKQ4"/>
<gene>
    <name evidence="2" type="ORF">PBRA_004549</name>
</gene>
<evidence type="ECO:0000313" key="3">
    <source>
        <dbReference type="Proteomes" id="UP000039324"/>
    </source>
</evidence>
<organism evidence="2 3">
    <name type="scientific">Plasmodiophora brassicae</name>
    <name type="common">Clubroot disease agent</name>
    <dbReference type="NCBI Taxonomy" id="37360"/>
    <lineage>
        <taxon>Eukaryota</taxon>
        <taxon>Sar</taxon>
        <taxon>Rhizaria</taxon>
        <taxon>Endomyxa</taxon>
        <taxon>Phytomyxea</taxon>
        <taxon>Plasmodiophorida</taxon>
        <taxon>Plasmodiophoridae</taxon>
        <taxon>Plasmodiophora</taxon>
    </lineage>
</organism>
<keyword evidence="3" id="KW-1185">Reference proteome</keyword>
<name>A0A0G4IKQ4_PLABS</name>